<accession>A0AAW0IUN8</accession>
<dbReference type="SUPFAM" id="SSF50729">
    <property type="entry name" value="PH domain-like"/>
    <property type="match status" value="1"/>
</dbReference>
<sequence>METLEERATGEEHRTLLCQGPVELRRGWRRKKQHLSLFSDVLVVSNNLRERKFKTKHVIPLSYLWMGDCVDIVGRDNSSACKSILLSWPVGNFVATFR</sequence>
<dbReference type="InterPro" id="IPR011993">
    <property type="entry name" value="PH-like_dom_sf"/>
</dbReference>
<dbReference type="PANTHER" id="PTHR23179:SF37">
    <property type="entry name" value="1700006A11RIK PROTEIN"/>
    <property type="match status" value="1"/>
</dbReference>
<dbReference type="Pfam" id="PF22286">
    <property type="entry name" value="RHG20_PH"/>
    <property type="match status" value="1"/>
</dbReference>
<dbReference type="AlphaFoldDB" id="A0AAW0IUN8"/>
<protein>
    <recommendedName>
        <fullName evidence="1">ARHGAP20 PH domain-containing protein</fullName>
    </recommendedName>
</protein>
<dbReference type="GO" id="GO:0005096">
    <property type="term" value="F:GTPase activator activity"/>
    <property type="evidence" value="ECO:0007669"/>
    <property type="project" value="TreeGrafter"/>
</dbReference>
<name>A0AAW0IUN8_MYOGA</name>
<keyword evidence="3" id="KW-1185">Reference proteome</keyword>
<dbReference type="EMBL" id="JBBHLL010000087">
    <property type="protein sequence ID" value="KAK7818495.1"/>
    <property type="molecule type" value="Genomic_DNA"/>
</dbReference>
<dbReference type="InterPro" id="IPR047887">
    <property type="entry name" value="ARHGAP20_PH"/>
</dbReference>
<proteinExistence type="predicted"/>
<feature type="domain" description="ARHGAP20 PH" evidence="1">
    <location>
        <begin position="16"/>
        <end position="98"/>
    </location>
</feature>
<comment type="caution">
    <text evidence="2">The sequence shown here is derived from an EMBL/GenBank/DDBJ whole genome shotgun (WGS) entry which is preliminary data.</text>
</comment>
<dbReference type="Gene3D" id="2.30.29.30">
    <property type="entry name" value="Pleckstrin-homology domain (PH domain)/Phosphotyrosine-binding domain (PTB)"/>
    <property type="match status" value="1"/>
</dbReference>
<evidence type="ECO:0000313" key="3">
    <source>
        <dbReference type="Proteomes" id="UP001488838"/>
    </source>
</evidence>
<gene>
    <name evidence="2" type="ORF">U0070_013054</name>
</gene>
<organism evidence="2 3">
    <name type="scientific">Myodes glareolus</name>
    <name type="common">Bank vole</name>
    <name type="synonym">Clethrionomys glareolus</name>
    <dbReference type="NCBI Taxonomy" id="447135"/>
    <lineage>
        <taxon>Eukaryota</taxon>
        <taxon>Metazoa</taxon>
        <taxon>Chordata</taxon>
        <taxon>Craniata</taxon>
        <taxon>Vertebrata</taxon>
        <taxon>Euteleostomi</taxon>
        <taxon>Mammalia</taxon>
        <taxon>Eutheria</taxon>
        <taxon>Euarchontoglires</taxon>
        <taxon>Glires</taxon>
        <taxon>Rodentia</taxon>
        <taxon>Myomorpha</taxon>
        <taxon>Muroidea</taxon>
        <taxon>Cricetidae</taxon>
        <taxon>Arvicolinae</taxon>
        <taxon>Myodes</taxon>
    </lineage>
</organism>
<evidence type="ECO:0000259" key="1">
    <source>
        <dbReference type="Pfam" id="PF22286"/>
    </source>
</evidence>
<reference evidence="2 3" key="1">
    <citation type="journal article" date="2023" name="bioRxiv">
        <title>Conserved and derived expression patterns and positive selection on dental genes reveal complex evolutionary context of ever-growing rodent molars.</title>
        <authorList>
            <person name="Calamari Z.T."/>
            <person name="Song A."/>
            <person name="Cohen E."/>
            <person name="Akter M."/>
            <person name="Roy R.D."/>
            <person name="Hallikas O."/>
            <person name="Christensen M.M."/>
            <person name="Li P."/>
            <person name="Marangoni P."/>
            <person name="Jernvall J."/>
            <person name="Klein O.D."/>
        </authorList>
    </citation>
    <scope>NUCLEOTIDE SEQUENCE [LARGE SCALE GENOMIC DNA]</scope>
    <source>
        <strain evidence="2">V071</strain>
    </source>
</reference>
<dbReference type="PANTHER" id="PTHR23179">
    <property type="entry name" value="T-CELL ACTIVATION RHO GTPASE ACTIVATING PROTEIN-RELATED"/>
    <property type="match status" value="1"/>
</dbReference>
<dbReference type="Proteomes" id="UP001488838">
    <property type="component" value="Unassembled WGS sequence"/>
</dbReference>
<dbReference type="CDD" id="cd13319">
    <property type="entry name" value="PH_RARhoGAP"/>
    <property type="match status" value="1"/>
</dbReference>
<evidence type="ECO:0000313" key="2">
    <source>
        <dbReference type="EMBL" id="KAK7818495.1"/>
    </source>
</evidence>